<feature type="domain" description="Endonuclease GajA/Old nuclease/RecF-like AAA" evidence="1">
    <location>
        <begin position="152"/>
        <end position="368"/>
    </location>
</feature>
<dbReference type="GO" id="GO:0004519">
    <property type="term" value="F:endonuclease activity"/>
    <property type="evidence" value="ECO:0007669"/>
    <property type="project" value="UniProtKB-KW"/>
</dbReference>
<dbReference type="InterPro" id="IPR027417">
    <property type="entry name" value="P-loop_NTPase"/>
</dbReference>
<dbReference type="PANTHER" id="PTHR43581:SF4">
    <property type="entry name" value="ATP_GTP PHOSPHATASE"/>
    <property type="match status" value="1"/>
</dbReference>
<dbReference type="CDD" id="cd01026">
    <property type="entry name" value="TOPRIM_OLD"/>
    <property type="match status" value="1"/>
</dbReference>
<evidence type="ECO:0000313" key="4">
    <source>
        <dbReference type="Proteomes" id="UP000198618"/>
    </source>
</evidence>
<dbReference type="InterPro" id="IPR041685">
    <property type="entry name" value="AAA_GajA/Old/RecF-like"/>
</dbReference>
<reference evidence="3 4" key="1">
    <citation type="submission" date="2016-10" db="EMBL/GenBank/DDBJ databases">
        <authorList>
            <person name="de Groot N.N."/>
        </authorList>
    </citation>
    <scope>NUCLEOTIDE SEQUENCE [LARGE SCALE GENOMIC DNA]</scope>
    <source>
        <strain evidence="3 4">IBRC-M 10780</strain>
    </source>
</reference>
<dbReference type="AlphaFoldDB" id="A0A1I0CVB5"/>
<dbReference type="InterPro" id="IPR051396">
    <property type="entry name" value="Bact_Antivir_Def_Nuclease"/>
</dbReference>
<organism evidence="3 4">
    <name type="scientific">Oceanobacillus limi</name>
    <dbReference type="NCBI Taxonomy" id="930131"/>
    <lineage>
        <taxon>Bacteria</taxon>
        <taxon>Bacillati</taxon>
        <taxon>Bacillota</taxon>
        <taxon>Bacilli</taxon>
        <taxon>Bacillales</taxon>
        <taxon>Bacillaceae</taxon>
        <taxon>Oceanobacillus</taxon>
    </lineage>
</organism>
<dbReference type="OrthoDB" id="308933at2"/>
<dbReference type="STRING" id="930131.SAMN05216389_10792"/>
<evidence type="ECO:0000313" key="3">
    <source>
        <dbReference type="EMBL" id="SET23511.1"/>
    </source>
</evidence>
<dbReference type="InterPro" id="IPR034139">
    <property type="entry name" value="TOPRIM_OLD"/>
</dbReference>
<keyword evidence="3" id="KW-0378">Hydrolase</keyword>
<evidence type="ECO:0000259" key="2">
    <source>
        <dbReference type="Pfam" id="PF20469"/>
    </source>
</evidence>
<name>A0A1I0CVB5_9BACI</name>
<proteinExistence type="predicted"/>
<dbReference type="RefSeq" id="WP_090869192.1">
    <property type="nucleotide sequence ID" value="NZ_FOHE01000007.1"/>
</dbReference>
<feature type="domain" description="Endonuclease GajA/Old nuclease/RecF-like AAA" evidence="1">
    <location>
        <begin position="1"/>
        <end position="69"/>
    </location>
</feature>
<dbReference type="SUPFAM" id="SSF52540">
    <property type="entry name" value="P-loop containing nucleoside triphosphate hydrolases"/>
    <property type="match status" value="1"/>
</dbReference>
<dbReference type="Pfam" id="PF20469">
    <property type="entry name" value="OLD-like_TOPRIM"/>
    <property type="match status" value="1"/>
</dbReference>
<dbReference type="Proteomes" id="UP000198618">
    <property type="component" value="Unassembled WGS sequence"/>
</dbReference>
<keyword evidence="3" id="KW-0255">Endonuclease</keyword>
<protein>
    <submittedName>
        <fullName evidence="3">Predicted ATP-dependent endonuclease of the OLD family, contains P-loop ATPase and TOPRIM domains</fullName>
    </submittedName>
</protein>
<feature type="domain" description="OLD protein-like TOPRIM" evidence="2">
    <location>
        <begin position="419"/>
        <end position="482"/>
    </location>
</feature>
<gene>
    <name evidence="3" type="ORF">SAMN05216389_10792</name>
</gene>
<accession>A0A1I0CVB5</accession>
<keyword evidence="3" id="KW-0540">Nuclease</keyword>
<sequence length="677" mass="77086">MRIKKLVINNFRSFGPTDTNLDLEDLSVLVGANSSGKTSAIQALLKLFSPFQKERLLERSDFHIPANENPIDHGESSLYIEAIIDFNELENDTEEARTTIPPHFNHMVAGKVGGSPYVRIRLKAELSEGNTFEGNIEQGLYYVLSPIGTKTEDEDLQPVKASERSQIQMIYIPATRDPAVQLKNASGTILGRILKGINWPKEINSDIQEKMKQVDGIFDEVNGVKRLREILNSQWRKYHNDFRYGSTMVAFSHADLDSILKKVEVYFEPTETGSKYKVDQLGDGLRSIFYLTLVNSFLEIENEALQDEAEEDKKIYNLQPPVLTLLAVEEPENHISPHLLGRIMKALTDVSENDNAQGLVATHSPSMIKRVDPQSILHFRIDQKEIRTIVNSIILPDKDKEEEYKYIKAAIMAYPELYFSQLVVLGEGDSEEIILPKIISLLDTDLDQSNISIVPLGGRHVNHFWKLLHQLNIPYLTLLDLDLDRNGGGWGRIKYALQQLIQLGYDKRELLSVQNGVLSDDEFSRMHTWSIEKEDERENLYSWVEFLEAYGVYYSAPLDIDFMMIESFLDAYKKTVPKQGGPKGVDKEKDSIEYLDRLEKGVRATLKTEGGSGITYSDEQKELMIWYDYFFLGRGKPGTHIMALENIDTKLLIEKLPIPLKKLMKGIKSFIDGDLSE</sequence>
<dbReference type="PANTHER" id="PTHR43581">
    <property type="entry name" value="ATP/GTP PHOSPHATASE"/>
    <property type="match status" value="1"/>
</dbReference>
<dbReference type="EMBL" id="FOHE01000007">
    <property type="protein sequence ID" value="SET23511.1"/>
    <property type="molecule type" value="Genomic_DNA"/>
</dbReference>
<evidence type="ECO:0000259" key="1">
    <source>
        <dbReference type="Pfam" id="PF13175"/>
    </source>
</evidence>
<keyword evidence="4" id="KW-1185">Reference proteome</keyword>
<dbReference type="Gene3D" id="3.40.50.300">
    <property type="entry name" value="P-loop containing nucleotide triphosphate hydrolases"/>
    <property type="match status" value="1"/>
</dbReference>
<dbReference type="Pfam" id="PF13175">
    <property type="entry name" value="AAA_15"/>
    <property type="match status" value="2"/>
</dbReference>